<dbReference type="InterPro" id="IPR032710">
    <property type="entry name" value="NTF2-like_dom_sf"/>
</dbReference>
<evidence type="ECO:0000313" key="4">
    <source>
        <dbReference type="Proteomes" id="UP000679126"/>
    </source>
</evidence>
<reference evidence="4" key="1">
    <citation type="submission" date="2021-03" db="EMBL/GenBank/DDBJ databases">
        <title>Assistant Professor.</title>
        <authorList>
            <person name="Huq M.A."/>
        </authorList>
    </citation>
    <scope>NUCLEOTIDE SEQUENCE [LARGE SCALE GENOMIC DNA]</scope>
    <source>
        <strain evidence="4">MAH-28</strain>
    </source>
</reference>
<dbReference type="EMBL" id="JAGHKP010000001">
    <property type="protein sequence ID" value="MBO9151734.1"/>
    <property type="molecule type" value="Genomic_DNA"/>
</dbReference>
<keyword evidence="1" id="KW-0732">Signal</keyword>
<sequence>MQKLFLTVLLLSAGAGRLSAQDNEQALSRLILEKDSLFWFSYNTCDIKAFAAFFSDSVEFYHDKGGITQGLKSLVQSMTDGFCKQPDEFRLRREAVPGTVQVFPLRKNDIIYGAIISGEHYFYINRKGQPERRDGWAKFTHLWLKENGEWKMTRVLSYDHRPAPNGRTAITLPRELLRAYAGRYKGKQTGVSQIEAGEGALLMTTNGKQFTLYPEKENLFFMKERDLTFEFTKTGMIVKENGAIAEELVKE</sequence>
<feature type="chain" id="PRO_5046778091" evidence="1">
    <location>
        <begin position="21"/>
        <end position="251"/>
    </location>
</feature>
<dbReference type="Pfam" id="PF14534">
    <property type="entry name" value="DUF4440"/>
    <property type="match status" value="1"/>
</dbReference>
<dbReference type="InterPro" id="IPR027843">
    <property type="entry name" value="DUF4440"/>
</dbReference>
<gene>
    <name evidence="3" type="ORF">J7I43_05910</name>
</gene>
<dbReference type="Proteomes" id="UP000679126">
    <property type="component" value="Unassembled WGS sequence"/>
</dbReference>
<protein>
    <submittedName>
        <fullName evidence="3">Nuclear transport factor 2 family protein</fullName>
    </submittedName>
</protein>
<comment type="caution">
    <text evidence="3">The sequence shown here is derived from an EMBL/GenBank/DDBJ whole genome shotgun (WGS) entry which is preliminary data.</text>
</comment>
<feature type="domain" description="DUF4440" evidence="2">
    <location>
        <begin position="32"/>
        <end position="152"/>
    </location>
</feature>
<name>A0ABS3YC65_9BACT</name>
<accession>A0ABS3YC65</accession>
<dbReference type="SUPFAM" id="SSF54427">
    <property type="entry name" value="NTF2-like"/>
    <property type="match status" value="1"/>
</dbReference>
<evidence type="ECO:0000259" key="2">
    <source>
        <dbReference type="Pfam" id="PF14534"/>
    </source>
</evidence>
<proteinExistence type="predicted"/>
<evidence type="ECO:0000313" key="3">
    <source>
        <dbReference type="EMBL" id="MBO9151734.1"/>
    </source>
</evidence>
<organism evidence="3 4">
    <name type="scientific">Chitinophaga chungangae</name>
    <dbReference type="NCBI Taxonomy" id="2821488"/>
    <lineage>
        <taxon>Bacteria</taxon>
        <taxon>Pseudomonadati</taxon>
        <taxon>Bacteroidota</taxon>
        <taxon>Chitinophagia</taxon>
        <taxon>Chitinophagales</taxon>
        <taxon>Chitinophagaceae</taxon>
        <taxon>Chitinophaga</taxon>
    </lineage>
</organism>
<dbReference type="RefSeq" id="WP_209144218.1">
    <property type="nucleotide sequence ID" value="NZ_JAGHKP010000001.1"/>
</dbReference>
<dbReference type="Gene3D" id="3.10.450.50">
    <property type="match status" value="1"/>
</dbReference>
<feature type="signal peptide" evidence="1">
    <location>
        <begin position="1"/>
        <end position="20"/>
    </location>
</feature>
<keyword evidence="4" id="KW-1185">Reference proteome</keyword>
<evidence type="ECO:0000256" key="1">
    <source>
        <dbReference type="SAM" id="SignalP"/>
    </source>
</evidence>